<dbReference type="AlphaFoldDB" id="A0AAV7LDD5"/>
<sequence length="257" mass="29179">MLSGGRDPETGDGCSRVNAPWPAHAVRERKVVDPLPACCGDPSEWRTWSWSDCRPLILNRETKVYDDDPMTSIQESKNEVVHKHDMVPIEVNLLRADLLKVAEGLAQTEENMEMLQQETVYSQEAINDVFRLHFSTCYAPPPSTHVRDIDTYLTWVTVLVLSPEARKTLDHSLTEEDLASVIHFLKTLKTPGNDGFLAEFYHKYANILSERLLEVFEESLILSRLPPIMREALIIMVPKPNKDPSVQLAYPPISLLC</sequence>
<accession>A0AAV7LDD5</accession>
<evidence type="ECO:0000313" key="2">
    <source>
        <dbReference type="Proteomes" id="UP001066276"/>
    </source>
</evidence>
<reference evidence="1" key="1">
    <citation type="journal article" date="2022" name="bioRxiv">
        <title>Sequencing and chromosome-scale assembly of the giantPleurodeles waltlgenome.</title>
        <authorList>
            <person name="Brown T."/>
            <person name="Elewa A."/>
            <person name="Iarovenko S."/>
            <person name="Subramanian E."/>
            <person name="Araus A.J."/>
            <person name="Petzold A."/>
            <person name="Susuki M."/>
            <person name="Suzuki K.-i.T."/>
            <person name="Hayashi T."/>
            <person name="Toyoda A."/>
            <person name="Oliveira C."/>
            <person name="Osipova E."/>
            <person name="Leigh N.D."/>
            <person name="Simon A."/>
            <person name="Yun M.H."/>
        </authorList>
    </citation>
    <scope>NUCLEOTIDE SEQUENCE</scope>
    <source>
        <strain evidence="1">20211129_DDA</strain>
        <tissue evidence="1">Liver</tissue>
    </source>
</reference>
<evidence type="ECO:0000313" key="1">
    <source>
        <dbReference type="EMBL" id="KAJ1089138.1"/>
    </source>
</evidence>
<comment type="caution">
    <text evidence="1">The sequence shown here is derived from an EMBL/GenBank/DDBJ whole genome shotgun (WGS) entry which is preliminary data.</text>
</comment>
<dbReference type="EMBL" id="JANPWB010000015">
    <property type="protein sequence ID" value="KAJ1089138.1"/>
    <property type="molecule type" value="Genomic_DNA"/>
</dbReference>
<dbReference type="PANTHER" id="PTHR19446">
    <property type="entry name" value="REVERSE TRANSCRIPTASES"/>
    <property type="match status" value="1"/>
</dbReference>
<proteinExistence type="predicted"/>
<gene>
    <name evidence="1" type="ORF">NDU88_002289</name>
</gene>
<keyword evidence="2" id="KW-1185">Reference proteome</keyword>
<organism evidence="1 2">
    <name type="scientific">Pleurodeles waltl</name>
    <name type="common">Iberian ribbed newt</name>
    <dbReference type="NCBI Taxonomy" id="8319"/>
    <lineage>
        <taxon>Eukaryota</taxon>
        <taxon>Metazoa</taxon>
        <taxon>Chordata</taxon>
        <taxon>Craniata</taxon>
        <taxon>Vertebrata</taxon>
        <taxon>Euteleostomi</taxon>
        <taxon>Amphibia</taxon>
        <taxon>Batrachia</taxon>
        <taxon>Caudata</taxon>
        <taxon>Salamandroidea</taxon>
        <taxon>Salamandridae</taxon>
        <taxon>Pleurodelinae</taxon>
        <taxon>Pleurodeles</taxon>
    </lineage>
</organism>
<protein>
    <submittedName>
        <fullName evidence="1">Uncharacterized protein</fullName>
    </submittedName>
</protein>
<dbReference type="Proteomes" id="UP001066276">
    <property type="component" value="Chromosome 11"/>
</dbReference>
<name>A0AAV7LDD5_PLEWA</name>